<protein>
    <submittedName>
        <fullName evidence="2">MG(2+) CHELATASE FAMILY PROTEIN / ComM-related protein</fullName>
    </submittedName>
</protein>
<accession>A0A6J4LNT3</accession>
<gene>
    <name evidence="2" type="ORF">AVDCRST_MAG68-3424</name>
</gene>
<sequence>GPRQRPPPGPHRPARGSSRRSLPRADGWARGRALGGHPRAGAARERGAAHPLRQAPGRARQRPHVPARPPPLLPHRRGGRRAPAHRHRPPGLLRPRLPPRPQDCPHHRRPRGRGGDRDGARVGSDPVPLAGPRGSWTI</sequence>
<reference evidence="2" key="1">
    <citation type="submission" date="2020-02" db="EMBL/GenBank/DDBJ databases">
        <authorList>
            <person name="Meier V. D."/>
        </authorList>
    </citation>
    <scope>NUCLEOTIDE SEQUENCE</scope>
    <source>
        <strain evidence="2">AVDCRST_MAG68</strain>
    </source>
</reference>
<feature type="region of interest" description="Disordered" evidence="1">
    <location>
        <begin position="1"/>
        <end position="138"/>
    </location>
</feature>
<feature type="compositionally biased region" description="Pro residues" evidence="1">
    <location>
        <begin position="1"/>
        <end position="11"/>
    </location>
</feature>
<organism evidence="2">
    <name type="scientific">uncultured Gemmatimonadota bacterium</name>
    <dbReference type="NCBI Taxonomy" id="203437"/>
    <lineage>
        <taxon>Bacteria</taxon>
        <taxon>Pseudomonadati</taxon>
        <taxon>Gemmatimonadota</taxon>
        <taxon>environmental samples</taxon>
    </lineage>
</organism>
<evidence type="ECO:0000256" key="1">
    <source>
        <dbReference type="SAM" id="MobiDB-lite"/>
    </source>
</evidence>
<dbReference type="AlphaFoldDB" id="A0A6J4LNT3"/>
<name>A0A6J4LNT3_9BACT</name>
<evidence type="ECO:0000313" key="2">
    <source>
        <dbReference type="EMBL" id="CAA9337335.1"/>
    </source>
</evidence>
<feature type="non-terminal residue" evidence="2">
    <location>
        <position position="138"/>
    </location>
</feature>
<feature type="compositionally biased region" description="Basic residues" evidence="1">
    <location>
        <begin position="74"/>
        <end position="89"/>
    </location>
</feature>
<feature type="compositionally biased region" description="Basic residues" evidence="1">
    <location>
        <begin position="12"/>
        <end position="22"/>
    </location>
</feature>
<dbReference type="EMBL" id="CADCTW010000133">
    <property type="protein sequence ID" value="CAA9337335.1"/>
    <property type="molecule type" value="Genomic_DNA"/>
</dbReference>
<proteinExistence type="predicted"/>
<feature type="non-terminal residue" evidence="2">
    <location>
        <position position="1"/>
    </location>
</feature>